<accession>A0ABX6TCA8</accession>
<evidence type="ECO:0000313" key="3">
    <source>
        <dbReference type="EMBL" id="QNP45273.1"/>
    </source>
</evidence>
<dbReference type="Proteomes" id="UP000516105">
    <property type="component" value="Chromosome"/>
</dbReference>
<protein>
    <submittedName>
        <fullName evidence="3">Nucleotidyltransferase family protein</fullName>
    </submittedName>
</protein>
<feature type="domain" description="MobA-like NTP transferase" evidence="2">
    <location>
        <begin position="7"/>
        <end position="135"/>
    </location>
</feature>
<sequence>MSCITAVVLAGSRPGLDPFAQSYGTDLKALIPVGGKPMVLRPVEALLASDGVDRIRVLAQQPERIGAVLPDDPRISVEPSGETIAATLEAMCVDPDTKWPILVTTADHALLTPEMVRDFLVNSSGADIAIGLVTQDRLLKRLPQTKRTWIRFRGGAYSGANLFLLGSPKVRSTLELWRSNEQNRKKAWRMLFKLGLTGFLGAVLRLRTLQQTLDRIGRKLGLSIRVVELSDPLAAVDVDKPADHELVTAILEGRA</sequence>
<dbReference type="EMBL" id="CP060782">
    <property type="protein sequence ID" value="QNP45273.1"/>
    <property type="molecule type" value="Genomic_DNA"/>
</dbReference>
<organism evidence="3 4">
    <name type="scientific">Sphingomonas sediminicola</name>
    <dbReference type="NCBI Taxonomy" id="386874"/>
    <lineage>
        <taxon>Bacteria</taxon>
        <taxon>Pseudomonadati</taxon>
        <taxon>Pseudomonadota</taxon>
        <taxon>Alphaproteobacteria</taxon>
        <taxon>Sphingomonadales</taxon>
        <taxon>Sphingomonadaceae</taxon>
        <taxon>Sphingomonas</taxon>
    </lineage>
</organism>
<evidence type="ECO:0000256" key="1">
    <source>
        <dbReference type="ARBA" id="ARBA00022842"/>
    </source>
</evidence>
<gene>
    <name evidence="3" type="ORF">H9L14_11635</name>
</gene>
<dbReference type="Gene3D" id="3.90.550.10">
    <property type="entry name" value="Spore Coat Polysaccharide Biosynthesis Protein SpsA, Chain A"/>
    <property type="match status" value="1"/>
</dbReference>
<dbReference type="InterPro" id="IPR025877">
    <property type="entry name" value="MobA-like_NTP_Trfase"/>
</dbReference>
<dbReference type="InterPro" id="IPR029044">
    <property type="entry name" value="Nucleotide-diphossugar_trans"/>
</dbReference>
<keyword evidence="1" id="KW-0460">Magnesium</keyword>
<evidence type="ECO:0000313" key="4">
    <source>
        <dbReference type="Proteomes" id="UP000516105"/>
    </source>
</evidence>
<proteinExistence type="predicted"/>
<evidence type="ECO:0000259" key="2">
    <source>
        <dbReference type="Pfam" id="PF12804"/>
    </source>
</evidence>
<keyword evidence="4" id="KW-1185">Reference proteome</keyword>
<reference evidence="3 4" key="1">
    <citation type="submission" date="2020-08" db="EMBL/GenBank/DDBJ databases">
        <title>Genome sequence of Sphingomonas sediminicola KACC 15039T.</title>
        <authorList>
            <person name="Hyun D.-W."/>
            <person name="Bae J.-W."/>
        </authorList>
    </citation>
    <scope>NUCLEOTIDE SEQUENCE [LARGE SCALE GENOMIC DNA]</scope>
    <source>
        <strain evidence="3 4">KACC 15039</strain>
    </source>
</reference>
<dbReference type="SUPFAM" id="SSF53448">
    <property type="entry name" value="Nucleotide-diphospho-sugar transferases"/>
    <property type="match status" value="1"/>
</dbReference>
<dbReference type="Pfam" id="PF12804">
    <property type="entry name" value="NTP_transf_3"/>
    <property type="match status" value="1"/>
</dbReference>
<dbReference type="RefSeq" id="WP_187708229.1">
    <property type="nucleotide sequence ID" value="NZ_CP060782.1"/>
</dbReference>
<name>A0ABX6TCA8_9SPHN</name>